<gene>
    <name evidence="1" type="ORF">DPV79_16130</name>
</gene>
<dbReference type="Proteomes" id="UP000252458">
    <property type="component" value="Unassembled WGS sequence"/>
</dbReference>
<evidence type="ECO:0008006" key="3">
    <source>
        <dbReference type="Google" id="ProtNLM"/>
    </source>
</evidence>
<comment type="caution">
    <text evidence="1">The sequence shown here is derived from an EMBL/GenBank/DDBJ whole genome shotgun (WGS) entry which is preliminary data.</text>
</comment>
<proteinExistence type="predicted"/>
<name>A0A365QUT3_9BURK</name>
<keyword evidence="2" id="KW-1185">Reference proteome</keyword>
<evidence type="ECO:0000313" key="1">
    <source>
        <dbReference type="EMBL" id="RBB38906.1"/>
    </source>
</evidence>
<reference evidence="1 2" key="1">
    <citation type="submission" date="2018-06" db="EMBL/GenBank/DDBJ databases">
        <title>Draft genome sequence of Burkholderia reimsis strain BE51 isolated from a French agricultural soil.</title>
        <authorList>
            <person name="Esmaeel Q."/>
        </authorList>
    </citation>
    <scope>NUCLEOTIDE SEQUENCE [LARGE SCALE GENOMIC DNA]</scope>
    <source>
        <strain evidence="1 2">BE51</strain>
    </source>
</reference>
<organism evidence="1 2">
    <name type="scientific">Burkholderia reimsis</name>
    <dbReference type="NCBI Taxonomy" id="2234132"/>
    <lineage>
        <taxon>Bacteria</taxon>
        <taxon>Pseudomonadati</taxon>
        <taxon>Pseudomonadota</taxon>
        <taxon>Betaproteobacteria</taxon>
        <taxon>Burkholderiales</taxon>
        <taxon>Burkholderiaceae</taxon>
        <taxon>Burkholderia</taxon>
    </lineage>
</organism>
<dbReference type="EMBL" id="QMFZ01000012">
    <property type="protein sequence ID" value="RBB38906.1"/>
    <property type="molecule type" value="Genomic_DNA"/>
</dbReference>
<sequence>MIFESKITGDQAVMAHFRAMPDKLRDALRNAIYDDLIKLQRHVVTEKLSSQVLRRKTGTLAASITPYMEFGNPNEIVGVLGANTPYARILEYGGTIAHPGGTAYLIDHGVSTFISNKAAAALAQRLPRTKPHAIPIPEHSYLRSSLADMRQTILDDLQRAAARAMKG</sequence>
<dbReference type="AlphaFoldDB" id="A0A365QUT3"/>
<evidence type="ECO:0000313" key="2">
    <source>
        <dbReference type="Proteomes" id="UP000252458"/>
    </source>
</evidence>
<protein>
    <recommendedName>
        <fullName evidence="3">HK97 gp10 family phage protein</fullName>
    </recommendedName>
</protein>
<accession>A0A365QUT3</accession>